<keyword evidence="2" id="KW-1185">Reference proteome</keyword>
<proteinExistence type="predicted"/>
<name>A0ABY7FSF9_MYAAR</name>
<dbReference type="Proteomes" id="UP001164746">
    <property type="component" value="Chromosome 13"/>
</dbReference>
<protein>
    <submittedName>
        <fullName evidence="1">Uncharacterized protein</fullName>
    </submittedName>
</protein>
<reference evidence="1" key="1">
    <citation type="submission" date="2022-11" db="EMBL/GenBank/DDBJ databases">
        <title>Centuries of genome instability and evolution in soft-shell clam transmissible cancer (bioRxiv).</title>
        <authorList>
            <person name="Hart S.F.M."/>
            <person name="Yonemitsu M.A."/>
            <person name="Giersch R.M."/>
            <person name="Beal B.F."/>
            <person name="Arriagada G."/>
            <person name="Davis B.W."/>
            <person name="Ostrander E.A."/>
            <person name="Goff S.P."/>
            <person name="Metzger M.J."/>
        </authorList>
    </citation>
    <scope>NUCLEOTIDE SEQUENCE</scope>
    <source>
        <strain evidence="1">MELC-2E11</strain>
        <tissue evidence="1">Siphon/mantle</tissue>
    </source>
</reference>
<dbReference type="EMBL" id="CP111024">
    <property type="protein sequence ID" value="WAR23967.1"/>
    <property type="molecule type" value="Genomic_DNA"/>
</dbReference>
<evidence type="ECO:0000313" key="1">
    <source>
        <dbReference type="EMBL" id="WAR23967.1"/>
    </source>
</evidence>
<gene>
    <name evidence="1" type="ORF">MAR_037636</name>
</gene>
<organism evidence="1 2">
    <name type="scientific">Mya arenaria</name>
    <name type="common">Soft-shell clam</name>
    <dbReference type="NCBI Taxonomy" id="6604"/>
    <lineage>
        <taxon>Eukaryota</taxon>
        <taxon>Metazoa</taxon>
        <taxon>Spiralia</taxon>
        <taxon>Lophotrochozoa</taxon>
        <taxon>Mollusca</taxon>
        <taxon>Bivalvia</taxon>
        <taxon>Autobranchia</taxon>
        <taxon>Heteroconchia</taxon>
        <taxon>Euheterodonta</taxon>
        <taxon>Imparidentia</taxon>
        <taxon>Neoheterodontei</taxon>
        <taxon>Myida</taxon>
        <taxon>Myoidea</taxon>
        <taxon>Myidae</taxon>
        <taxon>Mya</taxon>
    </lineage>
</organism>
<sequence length="59" mass="6566">MLSYSFAMEYPVLCTPLGVSSKFAQILDLYRQKEPGRLSAMTWSIAGYGCFDGTTVYIS</sequence>
<evidence type="ECO:0000313" key="2">
    <source>
        <dbReference type="Proteomes" id="UP001164746"/>
    </source>
</evidence>
<accession>A0ABY7FSF9</accession>